<evidence type="ECO:0000313" key="1">
    <source>
        <dbReference type="EMBL" id="SPP28202.1"/>
    </source>
</evidence>
<evidence type="ECO:0000313" key="2">
    <source>
        <dbReference type="Proteomes" id="UP000270190"/>
    </source>
</evidence>
<dbReference type="EMBL" id="OUNC01000012">
    <property type="protein sequence ID" value="SPP28202.1"/>
    <property type="molecule type" value="Genomic_DNA"/>
</dbReference>
<gene>
    <name evidence="1" type="ORF">BTBSAS_20072</name>
</gene>
<protein>
    <submittedName>
        <fullName evidence="1">Uncharacterized protein</fullName>
    </submittedName>
</protein>
<accession>A0A2X0S654</accession>
<dbReference type="Proteomes" id="UP000270190">
    <property type="component" value="Unassembled WGS sequence"/>
</dbReference>
<name>A0A2X0S654_BROTH</name>
<reference evidence="2" key="1">
    <citation type="submission" date="2018-04" db="EMBL/GenBank/DDBJ databases">
        <authorList>
            <person name="Illikoud N."/>
        </authorList>
    </citation>
    <scope>NUCLEOTIDE SEQUENCE [LARGE SCALE GENOMIC DNA]</scope>
</reference>
<dbReference type="AlphaFoldDB" id="A0A2X0S654"/>
<sequence length="77" mass="8738">MYTTAKPCAIYWSNVVTIVYSMTEKRLLELTGDAEQNPTFDLPCREVLARGQKDIVVIGPFTEIEDEVAAVHQGYWD</sequence>
<organism evidence="1 2">
    <name type="scientific">Brochothrix thermosphacta</name>
    <name type="common">Microbacterium thermosphactum</name>
    <dbReference type="NCBI Taxonomy" id="2756"/>
    <lineage>
        <taxon>Bacteria</taxon>
        <taxon>Bacillati</taxon>
        <taxon>Bacillota</taxon>
        <taxon>Bacilli</taxon>
        <taxon>Bacillales</taxon>
        <taxon>Listeriaceae</taxon>
        <taxon>Brochothrix</taxon>
    </lineage>
</organism>
<proteinExistence type="predicted"/>